<dbReference type="HOGENOM" id="CLU_1579466_0_0_1"/>
<dbReference type="SUPFAM" id="SSF52540">
    <property type="entry name" value="P-loop containing nucleoside triphosphate hydrolases"/>
    <property type="match status" value="1"/>
</dbReference>
<protein>
    <submittedName>
        <fullName evidence="1">Uncharacterized protein</fullName>
    </submittedName>
</protein>
<gene>
    <name evidence="1" type="ORF">HYDPIDRAFT_102603</name>
</gene>
<reference evidence="1 2" key="1">
    <citation type="submission" date="2014-04" db="EMBL/GenBank/DDBJ databases">
        <title>Evolutionary Origins and Diversification of the Mycorrhizal Mutualists.</title>
        <authorList>
            <consortium name="DOE Joint Genome Institute"/>
            <consortium name="Mycorrhizal Genomics Consortium"/>
            <person name="Kohler A."/>
            <person name="Kuo A."/>
            <person name="Nagy L.G."/>
            <person name="Floudas D."/>
            <person name="Copeland A."/>
            <person name="Barry K.W."/>
            <person name="Cichocki N."/>
            <person name="Veneault-Fourrey C."/>
            <person name="LaButti K."/>
            <person name="Lindquist E.A."/>
            <person name="Lipzen A."/>
            <person name="Lundell T."/>
            <person name="Morin E."/>
            <person name="Murat C."/>
            <person name="Riley R."/>
            <person name="Ohm R."/>
            <person name="Sun H."/>
            <person name="Tunlid A."/>
            <person name="Henrissat B."/>
            <person name="Grigoriev I.V."/>
            <person name="Hibbett D.S."/>
            <person name="Martin F."/>
        </authorList>
    </citation>
    <scope>NUCLEOTIDE SEQUENCE [LARGE SCALE GENOMIC DNA]</scope>
    <source>
        <strain evidence="1 2">MD-312</strain>
    </source>
</reference>
<accession>A0A0C9VYJ7</accession>
<dbReference type="InterPro" id="IPR027417">
    <property type="entry name" value="P-loop_NTPase"/>
</dbReference>
<dbReference type="AlphaFoldDB" id="A0A0C9VYJ7"/>
<name>A0A0C9VYJ7_9AGAM</name>
<keyword evidence="2" id="KW-1185">Reference proteome</keyword>
<dbReference type="OrthoDB" id="432234at2759"/>
<organism evidence="1 2">
    <name type="scientific">Hydnomerulius pinastri MD-312</name>
    <dbReference type="NCBI Taxonomy" id="994086"/>
    <lineage>
        <taxon>Eukaryota</taxon>
        <taxon>Fungi</taxon>
        <taxon>Dikarya</taxon>
        <taxon>Basidiomycota</taxon>
        <taxon>Agaricomycotina</taxon>
        <taxon>Agaricomycetes</taxon>
        <taxon>Agaricomycetidae</taxon>
        <taxon>Boletales</taxon>
        <taxon>Boletales incertae sedis</taxon>
        <taxon>Leucogyrophana</taxon>
    </lineage>
</organism>
<dbReference type="Proteomes" id="UP000053820">
    <property type="component" value="Unassembled WGS sequence"/>
</dbReference>
<evidence type="ECO:0000313" key="2">
    <source>
        <dbReference type="Proteomes" id="UP000053820"/>
    </source>
</evidence>
<dbReference type="EMBL" id="KN839937">
    <property type="protein sequence ID" value="KIJ58468.1"/>
    <property type="molecule type" value="Genomic_DNA"/>
</dbReference>
<evidence type="ECO:0000313" key="1">
    <source>
        <dbReference type="EMBL" id="KIJ58468.1"/>
    </source>
</evidence>
<proteinExistence type="predicted"/>
<sequence length="168" mass="18741">MTCSVVNGAEGVIEDIKYTVDEHNIWYAACAYVRIKGANVNAAGLHAEVVPIFPSTSTFRYEDDNGTVFSISRTQLPLLPAFAYTDYKVQGQSLGKVIVDLASCRSLQSAYVMLSRAKTLSGIVVLRWFPSHKINQRLSQEFRDEFARLEELANGTLLDYQTSHDIQS</sequence>